<organism evidence="1">
    <name type="scientific">Florenciella sp. virus SA2</name>
    <dbReference type="NCBI Taxonomy" id="3240092"/>
    <lineage>
        <taxon>Viruses</taxon>
    </lineage>
</organism>
<evidence type="ECO:0008006" key="2">
    <source>
        <dbReference type="Google" id="ProtNLM"/>
    </source>
</evidence>
<name>A0AB39JB09_9VIRU</name>
<reference evidence="1" key="1">
    <citation type="submission" date="2024-03" db="EMBL/GenBank/DDBJ databases">
        <title>Eukaryotic viruses encode the ribosomal protein eL40.</title>
        <authorList>
            <person name="Thomy J."/>
            <person name="Schvarcz C.R."/>
            <person name="McBeain K.A."/>
            <person name="Edwards K.F."/>
            <person name="Steward G.F."/>
        </authorList>
    </citation>
    <scope>NUCLEOTIDE SEQUENCE</scope>
    <source>
        <strain evidence="1">FloV-SA2</strain>
    </source>
</reference>
<evidence type="ECO:0000313" key="1">
    <source>
        <dbReference type="EMBL" id="XDO01860.1"/>
    </source>
</evidence>
<protein>
    <recommendedName>
        <fullName evidence="2">Stress-response A/B barrel domain-containing protein</fullName>
    </recommendedName>
</protein>
<sequence>MDMDTSSIIDIKSEDILENLTNLLENSNFFKKGSKISSLKCIIFYLDEKNLIDYKKLDIEVNNNKLSKKELITMILDNKKYNSVKYDLTGIYKFELNLKETDVKSFCENPHHYSFITQYENIEDILFTPCIELFNDSNKIMLFFSKKNDTLKNTKKNKTKKRSSLK</sequence>
<proteinExistence type="predicted"/>
<dbReference type="EMBL" id="PP542043">
    <property type="protein sequence ID" value="XDO01860.1"/>
    <property type="molecule type" value="Genomic_DNA"/>
</dbReference>
<accession>A0AB39JB09</accession>
<gene>
    <name evidence="1" type="ORF">FloV-SA2_00034</name>
</gene>